<evidence type="ECO:0000313" key="1">
    <source>
        <dbReference type="EMBL" id="PLZ93267.1"/>
    </source>
</evidence>
<name>A0A2N6K7N8_FISMU</name>
<comment type="caution">
    <text evidence="1">The sequence shown here is derived from an EMBL/GenBank/DDBJ whole genome shotgun (WGS) entry which is preliminary data.</text>
</comment>
<dbReference type="InterPro" id="IPR014951">
    <property type="entry name" value="DUF1822"/>
</dbReference>
<evidence type="ECO:0000313" key="2">
    <source>
        <dbReference type="Proteomes" id="UP000235036"/>
    </source>
</evidence>
<proteinExistence type="predicted"/>
<reference evidence="1 2" key="1">
    <citation type="submission" date="2017-08" db="EMBL/GenBank/DDBJ databases">
        <title>Genomes of Fischerella (Mastigocladus) sp. strains.</title>
        <authorList>
            <person name="Miller S.R."/>
        </authorList>
    </citation>
    <scope>NUCLEOTIDE SEQUENCE [LARGE SCALE GENOMIC DNA]</scope>
    <source>
        <strain evidence="1 2">CCMEE 5323</strain>
    </source>
</reference>
<dbReference type="AlphaFoldDB" id="A0A2N6K7N8"/>
<protein>
    <submittedName>
        <fullName evidence="1">DUF1822 domain-containing protein</fullName>
    </submittedName>
</protein>
<dbReference type="Pfam" id="PF08852">
    <property type="entry name" value="DUF1822"/>
    <property type="match status" value="1"/>
</dbReference>
<dbReference type="EMBL" id="NRQW01000077">
    <property type="protein sequence ID" value="PLZ93267.1"/>
    <property type="molecule type" value="Genomic_DNA"/>
</dbReference>
<sequence>MNSKIDSWTFTVPLALSAHSRAEQLRRYQSNPQKAKEVYLNALAVYAVNFYLQCHEFETDWDKSDSCNPAMQMLMNVADLVVKNRGKLECRPVLPNAEYVTIPAEVWQERIGYVAVQLSESLREATLLGFVNHVACEELPLSKLRSLEELPAQLHTIKSAVNLSKWFENIFADGWQLLDTLLGTEATELAFSFRSALVVRRCKVIELGSSQSVVLIVAISQQSEQEVDISVEAQPAQGQIYLPSNLQLMLVDEDGEVIIDTHAKSDNKSIQLEFTGETQDCFSIKIAVGNVSVTENFVI</sequence>
<dbReference type="Proteomes" id="UP000235036">
    <property type="component" value="Unassembled WGS sequence"/>
</dbReference>
<accession>A0A2N6K7N8</accession>
<dbReference type="RefSeq" id="WP_016864773.1">
    <property type="nucleotide sequence ID" value="NZ_CAWNVR010000006.1"/>
</dbReference>
<gene>
    <name evidence="1" type="ORF">CEN44_03645</name>
</gene>
<organism evidence="1 2">
    <name type="scientific">Fischerella muscicola CCMEE 5323</name>
    <dbReference type="NCBI Taxonomy" id="2019572"/>
    <lineage>
        <taxon>Bacteria</taxon>
        <taxon>Bacillati</taxon>
        <taxon>Cyanobacteriota</taxon>
        <taxon>Cyanophyceae</taxon>
        <taxon>Nostocales</taxon>
        <taxon>Hapalosiphonaceae</taxon>
        <taxon>Fischerella</taxon>
    </lineage>
</organism>
<keyword evidence="2" id="KW-1185">Reference proteome</keyword>